<dbReference type="RefSeq" id="WP_070049810.1">
    <property type="nucleotide sequence ID" value="NZ_CBCSDO010000008.1"/>
</dbReference>
<proteinExistence type="predicted"/>
<dbReference type="OrthoDB" id="5762464at2"/>
<sequence length="637" mass="68370">MNEIKLPIPSLASTLTLDKPALKLLVAQVYQAQLQQLSSGAFSVQVPSNQGPLQIPLPANFNWVPPLSADAKSTTQSLAVQIEFLSQDKGLLNLAIKSAITNINLPISLTQSQQITLALSPSMLQQALASTTNQIANAASTGNIGNVLVNAAAQPTAAVLNASVSISGNKLTLQLANLAAIPLSSVTSRALGAAIQRQATAYSNQHPIQLIIRPSSSQLQLVPSNSQQTTAQQANTTLLNAMPAANVKVDLSLPEHQAILQQLRHLVNQQAPTLTLSNQQLSLGKLPLLQLPPQANSTGINNNNYQAQIQLRGNQWLLQLSATPINETVTVASDKLNQTIQLIKTADIATSNKTQATTALPSKESQQQSVQQAWRQLLPLLAPKIDPLAESEALDPVVSKVLALIRQGQPDGNKVLSSSQLNQQLSSLLQFQPLQASPNLQTGAGTLALAIQLLLGSLQQKATAPANQAPTAQRLATLIGQLDPSQTSGLLRQLGTHSSAIQQSQLNMLDSNSNQQLVLQLPLQQGQQSVLNQMSIEQREASNQEDGNKQKQWRLTMKFDLQQLGRLLVVATLQQQELQLQFYAEQAAAQRVTEQFLPLLKARCQAQGIEVNKAECVLGVIPDSLIPRTNSLVTIRV</sequence>
<accession>A0A1E7Q7Y0</accession>
<gene>
    <name evidence="2" type="ORF">BI198_12275</name>
</gene>
<keyword evidence="3" id="KW-1185">Reference proteome</keyword>
<dbReference type="Proteomes" id="UP000242258">
    <property type="component" value="Unassembled WGS sequence"/>
</dbReference>
<evidence type="ECO:0000259" key="1">
    <source>
        <dbReference type="Pfam" id="PF02120"/>
    </source>
</evidence>
<dbReference type="AlphaFoldDB" id="A0A1E7Q7Y0"/>
<protein>
    <recommendedName>
        <fullName evidence="1">Flagellar hook-length control protein-like C-terminal domain-containing protein</fullName>
    </recommendedName>
</protein>
<dbReference type="InterPro" id="IPR021136">
    <property type="entry name" value="Flagellar_hook_control-like_C"/>
</dbReference>
<dbReference type="STRING" id="1628148.BI198_12275"/>
<dbReference type="Pfam" id="PF02120">
    <property type="entry name" value="Flg_hook"/>
    <property type="match status" value="1"/>
</dbReference>
<comment type="caution">
    <text evidence="2">The sequence shown here is derived from an EMBL/GenBank/DDBJ whole genome shotgun (WGS) entry which is preliminary data.</text>
</comment>
<dbReference type="EMBL" id="MKEK01000001">
    <property type="protein sequence ID" value="OEY70256.1"/>
    <property type="molecule type" value="Genomic_DNA"/>
</dbReference>
<reference evidence="3" key="1">
    <citation type="submission" date="2016-09" db="EMBL/GenBank/DDBJ databases">
        <authorList>
            <person name="Wan X."/>
            <person name="Hou S."/>
        </authorList>
    </citation>
    <scope>NUCLEOTIDE SEQUENCE [LARGE SCALE GENOMIC DNA]</scope>
    <source>
        <strain evidence="3">KH87</strain>
    </source>
</reference>
<feature type="domain" description="Flagellar hook-length control protein-like C-terminal" evidence="1">
    <location>
        <begin position="548"/>
        <end position="617"/>
    </location>
</feature>
<organism evidence="2 3">
    <name type="scientific">Rheinheimera salexigens</name>
    <dbReference type="NCBI Taxonomy" id="1628148"/>
    <lineage>
        <taxon>Bacteria</taxon>
        <taxon>Pseudomonadati</taxon>
        <taxon>Pseudomonadota</taxon>
        <taxon>Gammaproteobacteria</taxon>
        <taxon>Chromatiales</taxon>
        <taxon>Chromatiaceae</taxon>
        <taxon>Rheinheimera</taxon>
    </lineage>
</organism>
<evidence type="ECO:0000313" key="3">
    <source>
        <dbReference type="Proteomes" id="UP000242258"/>
    </source>
</evidence>
<evidence type="ECO:0000313" key="2">
    <source>
        <dbReference type="EMBL" id="OEY70256.1"/>
    </source>
</evidence>
<name>A0A1E7Q7Y0_9GAMM</name>